<evidence type="ECO:0000256" key="3">
    <source>
        <dbReference type="SAM" id="MobiDB-lite"/>
    </source>
</evidence>
<dbReference type="InParanoid" id="A0A0H2RNP8"/>
<name>A0A0H2RNP8_9AGAM</name>
<dbReference type="EMBL" id="KQ085962">
    <property type="protein sequence ID" value="KLO13247.1"/>
    <property type="molecule type" value="Genomic_DNA"/>
</dbReference>
<protein>
    <recommendedName>
        <fullName evidence="2">Protein HGH1 homolog</fullName>
    </recommendedName>
</protein>
<organism evidence="6 7">
    <name type="scientific">Schizopora paradoxa</name>
    <dbReference type="NCBI Taxonomy" id="27342"/>
    <lineage>
        <taxon>Eukaryota</taxon>
        <taxon>Fungi</taxon>
        <taxon>Dikarya</taxon>
        <taxon>Basidiomycota</taxon>
        <taxon>Agaricomycotina</taxon>
        <taxon>Agaricomycetes</taxon>
        <taxon>Hymenochaetales</taxon>
        <taxon>Schizoporaceae</taxon>
        <taxon>Schizopora</taxon>
    </lineage>
</organism>
<dbReference type="InterPro" id="IPR007206">
    <property type="entry name" value="Protein_HGH1_C"/>
</dbReference>
<dbReference type="InterPro" id="IPR016024">
    <property type="entry name" value="ARM-type_fold"/>
</dbReference>
<dbReference type="Proteomes" id="UP000053477">
    <property type="component" value="Unassembled WGS sequence"/>
</dbReference>
<evidence type="ECO:0000313" key="7">
    <source>
        <dbReference type="Proteomes" id="UP000053477"/>
    </source>
</evidence>
<reference evidence="6 7" key="1">
    <citation type="submission" date="2015-04" db="EMBL/GenBank/DDBJ databases">
        <title>Complete genome sequence of Schizopora paradoxa KUC8140, a cosmopolitan wood degrader in East Asia.</title>
        <authorList>
            <consortium name="DOE Joint Genome Institute"/>
            <person name="Min B."/>
            <person name="Park H."/>
            <person name="Jang Y."/>
            <person name="Kim J.-J."/>
            <person name="Kim K.H."/>
            <person name="Pangilinan J."/>
            <person name="Lipzen A."/>
            <person name="Riley R."/>
            <person name="Grigoriev I.V."/>
            <person name="Spatafora J.W."/>
            <person name="Choi I.-G."/>
        </authorList>
    </citation>
    <scope>NUCLEOTIDE SEQUENCE [LARGE SCALE GENOMIC DNA]</scope>
    <source>
        <strain evidence="6 7">KUC8140</strain>
    </source>
</reference>
<dbReference type="PANTHER" id="PTHR13387">
    <property type="entry name" value="PROTEIN HGH1 HOMOLOG"/>
    <property type="match status" value="1"/>
</dbReference>
<proteinExistence type="inferred from homology"/>
<sequence>MSEQFAELLQFLHDKNPQVRQIALSNLLGQTSKGSPHRHIFFTGIQSGGISNTSENECMRDLKLLCRDQMGIAHDAFRALVNLSDEMILNRCLSDKSFLSFLVSYIVHPSSVLADLASMILSNITSSASAASALLSLTIPVIPNPKADPPFYPTQSRSGTSPIDPVPPGSSRDALAMPLLVQAFVQGASVDLSSKEPGKRKGHLHFLASTFANVTMTTSGRLFFLTPRPADVLASGAEGEKLEFPLSQIISFTEHPDTIRRGGVDGVIKHCAFHVPSHRVMLSEETEMVAASSSSALSAPGINVLPYILLPLAGPEEFDLDDQEKLHSSLQFLPDTKKRETDEVLRLTHVESLLLLSTTRAGRDCLRGAGVYEIIREMFKSEKAERVSEHIQRLVNLLKRDEEPISGADDDGWSHPSIGTDGNVKEGDVGTQAVAVATSQSLSASQQVHDDGEDEDSKIEEI</sequence>
<dbReference type="PANTHER" id="PTHR13387:SF9">
    <property type="entry name" value="PROTEIN HGH1 HOMOLOG"/>
    <property type="match status" value="1"/>
</dbReference>
<dbReference type="AlphaFoldDB" id="A0A0H2RNP8"/>
<feature type="compositionally biased region" description="Polar residues" evidence="3">
    <location>
        <begin position="437"/>
        <end position="447"/>
    </location>
</feature>
<dbReference type="InterPro" id="IPR039717">
    <property type="entry name" value="Hgh1"/>
</dbReference>
<feature type="domain" description="Protein HGH1 C-terminal" evidence="5">
    <location>
        <begin position="352"/>
        <end position="404"/>
    </location>
</feature>
<dbReference type="STRING" id="27342.A0A0H2RNP8"/>
<accession>A0A0H2RNP8</accession>
<evidence type="ECO:0000259" key="4">
    <source>
        <dbReference type="Pfam" id="PF04063"/>
    </source>
</evidence>
<dbReference type="FunCoup" id="A0A0H2RNP8">
    <property type="interactions" value="606"/>
</dbReference>
<dbReference type="OrthoDB" id="338814at2759"/>
<feature type="domain" description="Protein HGH1 N-terminal" evidence="4">
    <location>
        <begin position="105"/>
        <end position="346"/>
    </location>
</feature>
<evidence type="ECO:0000313" key="6">
    <source>
        <dbReference type="EMBL" id="KLO13247.1"/>
    </source>
</evidence>
<keyword evidence="7" id="KW-1185">Reference proteome</keyword>
<evidence type="ECO:0000256" key="1">
    <source>
        <dbReference type="ARBA" id="ARBA00006712"/>
    </source>
</evidence>
<feature type="region of interest" description="Disordered" evidence="3">
    <location>
        <begin position="405"/>
        <end position="462"/>
    </location>
</feature>
<dbReference type="SUPFAM" id="SSF48371">
    <property type="entry name" value="ARM repeat"/>
    <property type="match status" value="1"/>
</dbReference>
<dbReference type="InterPro" id="IPR011989">
    <property type="entry name" value="ARM-like"/>
</dbReference>
<dbReference type="Gene3D" id="1.25.10.10">
    <property type="entry name" value="Leucine-rich Repeat Variant"/>
    <property type="match status" value="1"/>
</dbReference>
<evidence type="ECO:0000256" key="2">
    <source>
        <dbReference type="ARBA" id="ARBA00014076"/>
    </source>
</evidence>
<evidence type="ECO:0000259" key="5">
    <source>
        <dbReference type="Pfam" id="PF04064"/>
    </source>
</evidence>
<feature type="compositionally biased region" description="Acidic residues" evidence="3">
    <location>
        <begin position="451"/>
        <end position="462"/>
    </location>
</feature>
<comment type="similarity">
    <text evidence="1">Belongs to the HGH1 family.</text>
</comment>
<gene>
    <name evidence="6" type="ORF">SCHPADRAFT_371345</name>
</gene>
<dbReference type="InterPro" id="IPR007205">
    <property type="entry name" value="Protein_HGH1_N"/>
</dbReference>
<dbReference type="Pfam" id="PF04063">
    <property type="entry name" value="DUF383"/>
    <property type="match status" value="1"/>
</dbReference>
<dbReference type="Pfam" id="PF04064">
    <property type="entry name" value="DUF384"/>
    <property type="match status" value="1"/>
</dbReference>